<keyword evidence="2 5" id="KW-0812">Transmembrane</keyword>
<comment type="caution">
    <text evidence="6">The sequence shown here is derived from an EMBL/GenBank/DDBJ whole genome shotgun (WGS) entry which is preliminary data.</text>
</comment>
<protein>
    <submittedName>
        <fullName evidence="6">Uncharacterized protein</fullName>
    </submittedName>
</protein>
<keyword evidence="4 5" id="KW-0472">Membrane</keyword>
<dbReference type="PRINTS" id="PR00259">
    <property type="entry name" value="TMFOUR"/>
</dbReference>
<comment type="subcellular location">
    <subcellularLocation>
        <location evidence="1">Membrane</location>
        <topology evidence="1">Multi-pass membrane protein</topology>
    </subcellularLocation>
</comment>
<evidence type="ECO:0000256" key="1">
    <source>
        <dbReference type="ARBA" id="ARBA00004141"/>
    </source>
</evidence>
<keyword evidence="3 5" id="KW-1133">Transmembrane helix</keyword>
<evidence type="ECO:0000256" key="2">
    <source>
        <dbReference type="ARBA" id="ARBA00022692"/>
    </source>
</evidence>
<feature type="transmembrane region" description="Helical" evidence="5">
    <location>
        <begin position="246"/>
        <end position="266"/>
    </location>
</feature>
<dbReference type="Proteomes" id="UP000591131">
    <property type="component" value="Unassembled WGS sequence"/>
</dbReference>
<name>A0A7J6MH17_PERCH</name>
<keyword evidence="7" id="KW-1185">Reference proteome</keyword>
<gene>
    <name evidence="6" type="ORF">FOL47_001866</name>
</gene>
<evidence type="ECO:0000313" key="7">
    <source>
        <dbReference type="Proteomes" id="UP000591131"/>
    </source>
</evidence>
<sequence>MAGCCIATSKLINYFINTIIFLLGALVTAVAIYLLVSDFNKLLREWWIWVGVAAGIVLIIAALLGCGATHKQNRFILTAFLFLAGVVFTLLCITAIASTLSLSHVKAISELNSPQLNALTGRNQSTYRFIRQAYGEIYNTAECTGGIATFSSGAPSFTAIQCKESNAIAKTLNGWLNADRSSGITAASFAICVAQAGADEEFEGILIALWVITAFVLIVGIANCVLISGNKKKKGCCTATSKLLNYLVMFVVFLVGALVLAVSIYVLASNFRHLLRDWWLWVAVASGIVIIIVSLLGCSATRKQNRCLLSVFLVVIGALFALLCVAAIASTIYMSNLNRIGDMNFNQLNTLTGSDRDTYDFIRQSYGSTYNTTKCSGGQCRFIGPAIACSAITCETSSSVANTLNEWLSEGLKAPGITQQSFDTCVSLATSDTSFDGGQSGASAWCGSSTRVIGLINGWSLGMLIGLWVITAFILILCIANCVLICGKKRQQHQQGVVIAKPAEHVQVITKV</sequence>
<feature type="transmembrane region" description="Helical" evidence="5">
    <location>
        <begin position="205"/>
        <end position="226"/>
    </location>
</feature>
<feature type="transmembrane region" description="Helical" evidence="5">
    <location>
        <begin position="75"/>
        <end position="97"/>
    </location>
</feature>
<dbReference type="PANTHER" id="PTHR19282:SF417">
    <property type="entry name" value="TETRASPANIN TSPA-RELATED"/>
    <property type="match status" value="1"/>
</dbReference>
<evidence type="ECO:0000256" key="3">
    <source>
        <dbReference type="ARBA" id="ARBA00022989"/>
    </source>
</evidence>
<evidence type="ECO:0000256" key="4">
    <source>
        <dbReference type="ARBA" id="ARBA00023136"/>
    </source>
</evidence>
<feature type="transmembrane region" description="Helical" evidence="5">
    <location>
        <begin position="308"/>
        <end position="334"/>
    </location>
</feature>
<feature type="transmembrane region" description="Helical" evidence="5">
    <location>
        <begin position="12"/>
        <end position="34"/>
    </location>
</feature>
<dbReference type="GO" id="GO:0016020">
    <property type="term" value="C:membrane"/>
    <property type="evidence" value="ECO:0007669"/>
    <property type="project" value="UniProtKB-SubCell"/>
</dbReference>
<dbReference type="OrthoDB" id="444565at2759"/>
<dbReference type="PANTHER" id="PTHR19282">
    <property type="entry name" value="TETRASPANIN"/>
    <property type="match status" value="1"/>
</dbReference>
<feature type="transmembrane region" description="Helical" evidence="5">
    <location>
        <begin position="465"/>
        <end position="486"/>
    </location>
</feature>
<dbReference type="Pfam" id="PF00335">
    <property type="entry name" value="Tetraspanin"/>
    <property type="match status" value="2"/>
</dbReference>
<proteinExistence type="predicted"/>
<accession>A0A7J6MH17</accession>
<dbReference type="AlphaFoldDB" id="A0A7J6MH17"/>
<evidence type="ECO:0000313" key="6">
    <source>
        <dbReference type="EMBL" id="KAF4670717.1"/>
    </source>
</evidence>
<evidence type="ECO:0000256" key="5">
    <source>
        <dbReference type="SAM" id="Phobius"/>
    </source>
</evidence>
<dbReference type="InterPro" id="IPR018499">
    <property type="entry name" value="Tetraspanin/Peripherin"/>
</dbReference>
<feature type="transmembrane region" description="Helical" evidence="5">
    <location>
        <begin position="278"/>
        <end position="296"/>
    </location>
</feature>
<dbReference type="EMBL" id="JAAPAO010000147">
    <property type="protein sequence ID" value="KAF4670717.1"/>
    <property type="molecule type" value="Genomic_DNA"/>
</dbReference>
<reference evidence="6 7" key="1">
    <citation type="submission" date="2020-04" db="EMBL/GenBank/DDBJ databases">
        <title>Perkinsus chesapeaki whole genome sequence.</title>
        <authorList>
            <person name="Bogema D.R."/>
        </authorList>
    </citation>
    <scope>NUCLEOTIDE SEQUENCE [LARGE SCALE GENOMIC DNA]</scope>
    <source>
        <strain evidence="6">ATCC PRA-425</strain>
    </source>
</reference>
<feature type="transmembrane region" description="Helical" evidence="5">
    <location>
        <begin position="46"/>
        <end position="68"/>
    </location>
</feature>
<organism evidence="6 7">
    <name type="scientific">Perkinsus chesapeaki</name>
    <name type="common">Clam parasite</name>
    <name type="synonym">Perkinsus andrewsi</name>
    <dbReference type="NCBI Taxonomy" id="330153"/>
    <lineage>
        <taxon>Eukaryota</taxon>
        <taxon>Sar</taxon>
        <taxon>Alveolata</taxon>
        <taxon>Perkinsozoa</taxon>
        <taxon>Perkinsea</taxon>
        <taxon>Perkinsida</taxon>
        <taxon>Perkinsidae</taxon>
        <taxon>Perkinsus</taxon>
    </lineage>
</organism>